<dbReference type="Gene3D" id="2.30.30.830">
    <property type="match status" value="1"/>
</dbReference>
<keyword evidence="5" id="KW-0997">Cell inner membrane</keyword>
<evidence type="ECO:0000256" key="4">
    <source>
        <dbReference type="ARBA" id="ARBA00022475"/>
    </source>
</evidence>
<dbReference type="Proteomes" id="UP000029994">
    <property type="component" value="Unassembled WGS sequence"/>
</dbReference>
<keyword evidence="6" id="KW-0812">Transmembrane</keyword>
<evidence type="ECO:0000256" key="1">
    <source>
        <dbReference type="ARBA" id="ARBA00004533"/>
    </source>
</evidence>
<proteinExistence type="inferred from homology"/>
<evidence type="ECO:0000256" key="7">
    <source>
        <dbReference type="ARBA" id="ARBA00022927"/>
    </source>
</evidence>
<evidence type="ECO:0000313" key="12">
    <source>
        <dbReference type="Proteomes" id="UP000029994"/>
    </source>
</evidence>
<evidence type="ECO:0000256" key="8">
    <source>
        <dbReference type="ARBA" id="ARBA00022989"/>
    </source>
</evidence>
<comment type="caution">
    <text evidence="11">The sequence shown here is derived from an EMBL/GenBank/DDBJ whole genome shotgun (WGS) entry which is preliminary data.</text>
</comment>
<evidence type="ECO:0000256" key="5">
    <source>
        <dbReference type="ARBA" id="ARBA00022519"/>
    </source>
</evidence>
<evidence type="ECO:0000256" key="3">
    <source>
        <dbReference type="ARBA" id="ARBA00022448"/>
    </source>
</evidence>
<accession>A0A099LRF1</accession>
<dbReference type="GeneID" id="43681876"/>
<reference evidence="11 12" key="1">
    <citation type="submission" date="2014-04" db="EMBL/GenBank/DDBJ databases">
        <title>Genome sequencing of Vibrio navarrensis strains.</title>
        <authorList>
            <person name="Gladney L.M."/>
            <person name="Katz L.S."/>
            <person name="Marino-Ramirez L."/>
            <person name="Jordan I.K."/>
        </authorList>
    </citation>
    <scope>NUCLEOTIDE SEQUENCE [LARGE SCALE GENOMIC DNA]</scope>
    <source>
        <strain evidence="11 12">ATCC 51183</strain>
    </source>
</reference>
<dbReference type="Pfam" id="PF11356">
    <property type="entry name" value="T2SSC"/>
    <property type="match status" value="1"/>
</dbReference>
<dbReference type="EMBL" id="JMCG01000001">
    <property type="protein sequence ID" value="KGK10036.1"/>
    <property type="molecule type" value="Genomic_DNA"/>
</dbReference>
<evidence type="ECO:0000256" key="9">
    <source>
        <dbReference type="ARBA" id="ARBA00023136"/>
    </source>
</evidence>
<evidence type="ECO:0000259" key="10">
    <source>
        <dbReference type="Pfam" id="PF11356"/>
    </source>
</evidence>
<gene>
    <name evidence="11" type="ORF">EA26_01410</name>
</gene>
<keyword evidence="9" id="KW-0472">Membrane</keyword>
<dbReference type="STRING" id="29495.EA26_01410"/>
<comment type="subcellular location">
    <subcellularLocation>
        <location evidence="1">Cell inner membrane</location>
    </subcellularLocation>
</comment>
<protein>
    <submittedName>
        <fullName evidence="11">General secretion pathway protein GspC</fullName>
    </submittedName>
</protein>
<comment type="similarity">
    <text evidence="2">Belongs to the GSP C family.</text>
</comment>
<dbReference type="InterPro" id="IPR036034">
    <property type="entry name" value="PDZ_sf"/>
</dbReference>
<organism evidence="11 12">
    <name type="scientific">Vibrio navarrensis</name>
    <dbReference type="NCBI Taxonomy" id="29495"/>
    <lineage>
        <taxon>Bacteria</taxon>
        <taxon>Pseudomonadati</taxon>
        <taxon>Pseudomonadota</taxon>
        <taxon>Gammaproteobacteria</taxon>
        <taxon>Vibrionales</taxon>
        <taxon>Vibrionaceae</taxon>
        <taxon>Vibrio</taxon>
    </lineage>
</organism>
<feature type="domain" description="Type II secretion system protein GspC N-terminal" evidence="10">
    <location>
        <begin position="38"/>
        <end position="178"/>
    </location>
</feature>
<keyword evidence="8" id="KW-1133">Transmembrane helix</keyword>
<keyword evidence="12" id="KW-1185">Reference proteome</keyword>
<keyword evidence="4" id="KW-1003">Cell membrane</keyword>
<dbReference type="SUPFAM" id="SSF50156">
    <property type="entry name" value="PDZ domain-like"/>
    <property type="match status" value="1"/>
</dbReference>
<dbReference type="GO" id="GO:0015628">
    <property type="term" value="P:protein secretion by the type II secretion system"/>
    <property type="evidence" value="ECO:0007669"/>
    <property type="project" value="InterPro"/>
</dbReference>
<dbReference type="InterPro" id="IPR001639">
    <property type="entry name" value="T2SS_protein-GspC"/>
</dbReference>
<dbReference type="NCBIfam" id="TIGR01713">
    <property type="entry name" value="typeII_sec_gspC"/>
    <property type="match status" value="1"/>
</dbReference>
<evidence type="ECO:0000256" key="2">
    <source>
        <dbReference type="ARBA" id="ARBA00007986"/>
    </source>
</evidence>
<dbReference type="InterPro" id="IPR024961">
    <property type="entry name" value="T2SS_GspC_N"/>
</dbReference>
<keyword evidence="7" id="KW-0653">Protein transport</keyword>
<dbReference type="Gene3D" id="2.30.42.10">
    <property type="match status" value="1"/>
</dbReference>
<evidence type="ECO:0000256" key="6">
    <source>
        <dbReference type="ARBA" id="ARBA00022692"/>
    </source>
</evidence>
<keyword evidence="3" id="KW-0813">Transport</keyword>
<dbReference type="GO" id="GO:0005886">
    <property type="term" value="C:plasma membrane"/>
    <property type="evidence" value="ECO:0007669"/>
    <property type="project" value="UniProtKB-SubCell"/>
</dbReference>
<dbReference type="eggNOG" id="COG3031">
    <property type="taxonomic scope" value="Bacteria"/>
</dbReference>
<dbReference type="RefSeq" id="WP_039422638.1">
    <property type="nucleotide sequence ID" value="NZ_CP061845.1"/>
</dbReference>
<dbReference type="GO" id="GO:0015627">
    <property type="term" value="C:type II protein secretion system complex"/>
    <property type="evidence" value="ECO:0007669"/>
    <property type="project" value="InterPro"/>
</dbReference>
<evidence type="ECO:0000313" key="11">
    <source>
        <dbReference type="EMBL" id="KGK10036.1"/>
    </source>
</evidence>
<name>A0A099LRF1_9VIBR</name>
<dbReference type="AlphaFoldDB" id="A0A099LRF1"/>
<sequence length="309" mass="33371">MKPSELSAGLKSSPLLARVIANNGEIQRHVSKILAGILIAMTGWTLGQVVWLTQPQKNEIVAWQAPVITGGQSNNKQGLSLAGLQAMNLFGAYNENKAKPVVKAPVVQDAPKTRLNLVLVGAVASSNPSASLAVIANRGQQATYGLGEEIEGTRAKLKAVLVDRVIIDNEGRDETVMLEGLEYKKLGDSTSHAPASSTIAKNNPPDTDEQLAQIREEITADPQKIFQYVRLSQVKKDEQVIGYRVSPGKNPQLFQSVGLQDGDIAVQLNGNDLTDPAAMGKIFNSISELTELNLTVERDGQQHDIYIQF</sequence>